<feature type="transmembrane region" description="Helical" evidence="6">
    <location>
        <begin position="47"/>
        <end position="68"/>
    </location>
</feature>
<dbReference type="EMBL" id="JACSQT010000006">
    <property type="protein sequence ID" value="MBD7938004.1"/>
    <property type="molecule type" value="Genomic_DNA"/>
</dbReference>
<evidence type="ECO:0008006" key="9">
    <source>
        <dbReference type="Google" id="ProtNLM"/>
    </source>
</evidence>
<dbReference type="PANTHER" id="PTHR30238:SF4">
    <property type="entry name" value="SLL1022 PROTEIN"/>
    <property type="match status" value="1"/>
</dbReference>
<feature type="transmembrane region" description="Helical" evidence="6">
    <location>
        <begin position="21"/>
        <end position="41"/>
    </location>
</feature>
<keyword evidence="8" id="KW-1185">Reference proteome</keyword>
<keyword evidence="4 6" id="KW-1133">Transmembrane helix</keyword>
<evidence type="ECO:0000256" key="2">
    <source>
        <dbReference type="ARBA" id="ARBA00007511"/>
    </source>
</evidence>
<accession>A0ABR8QR50</accession>
<reference evidence="7 8" key="1">
    <citation type="submission" date="2020-08" db="EMBL/GenBank/DDBJ databases">
        <title>A Genomic Blueprint of the Chicken Gut Microbiome.</title>
        <authorList>
            <person name="Gilroy R."/>
            <person name="Ravi A."/>
            <person name="Getino M."/>
            <person name="Pursley I."/>
            <person name="Horton D.L."/>
            <person name="Alikhan N.-F."/>
            <person name="Baker D."/>
            <person name="Gharbi K."/>
            <person name="Hall N."/>
            <person name="Watson M."/>
            <person name="Adriaenssens E.M."/>
            <person name="Foster-Nyarko E."/>
            <person name="Jarju S."/>
            <person name="Secka A."/>
            <person name="Antonio M."/>
            <person name="Oren A."/>
            <person name="Chaudhuri R."/>
            <person name="La Ragione R.M."/>
            <person name="Hildebrand F."/>
            <person name="Pallen M.J."/>
        </authorList>
    </citation>
    <scope>NUCLEOTIDE SEQUENCE [LARGE SCALE GENOMIC DNA]</scope>
    <source>
        <strain evidence="7 8">Sa5YUA1</strain>
    </source>
</reference>
<evidence type="ECO:0000256" key="6">
    <source>
        <dbReference type="SAM" id="Phobius"/>
    </source>
</evidence>
<comment type="similarity">
    <text evidence="2">Belongs to the TerC family.</text>
</comment>
<comment type="caution">
    <text evidence="7">The sequence shown here is derived from an EMBL/GenBank/DDBJ whole genome shotgun (WGS) entry which is preliminary data.</text>
</comment>
<name>A0ABR8QR50_9BACI</name>
<keyword evidence="5 6" id="KW-0472">Membrane</keyword>
<evidence type="ECO:0000256" key="4">
    <source>
        <dbReference type="ARBA" id="ARBA00022989"/>
    </source>
</evidence>
<evidence type="ECO:0000256" key="3">
    <source>
        <dbReference type="ARBA" id="ARBA00022692"/>
    </source>
</evidence>
<keyword evidence="3 6" id="KW-0812">Transmembrane</keyword>
<feature type="transmembrane region" description="Helical" evidence="6">
    <location>
        <begin position="75"/>
        <end position="91"/>
    </location>
</feature>
<evidence type="ECO:0000313" key="7">
    <source>
        <dbReference type="EMBL" id="MBD7938004.1"/>
    </source>
</evidence>
<dbReference type="RefSeq" id="WP_191815036.1">
    <property type="nucleotide sequence ID" value="NZ_JACSQT010000006.1"/>
</dbReference>
<proteinExistence type="inferred from homology"/>
<dbReference type="Proteomes" id="UP000657931">
    <property type="component" value="Unassembled WGS sequence"/>
</dbReference>
<evidence type="ECO:0000313" key="8">
    <source>
        <dbReference type="Proteomes" id="UP000657931"/>
    </source>
</evidence>
<organism evidence="7 8">
    <name type="scientific">Cytobacillus stercorigallinarum</name>
    <dbReference type="NCBI Taxonomy" id="2762240"/>
    <lineage>
        <taxon>Bacteria</taxon>
        <taxon>Bacillati</taxon>
        <taxon>Bacillota</taxon>
        <taxon>Bacilli</taxon>
        <taxon>Bacillales</taxon>
        <taxon>Bacillaceae</taxon>
        <taxon>Cytobacillus</taxon>
    </lineage>
</organism>
<gene>
    <name evidence="7" type="ORF">H9655_13310</name>
</gene>
<protein>
    <recommendedName>
        <fullName evidence="9">TerC family integral membrane protein</fullName>
    </recommendedName>
</protein>
<sequence>MIQKNELHDNHYKKNSSFWDVLKVIIISDFAMSIDNVIALTSVTEGIIPIFYGILISIPIILFGSHFLLSLVERYRFIVYLGAGFLMYTAVKMCIEDRGTYYIFGDFPQYINTLICIIGSIIGLLIAICVKKIKNIDIYI</sequence>
<feature type="transmembrane region" description="Helical" evidence="6">
    <location>
        <begin position="111"/>
        <end position="130"/>
    </location>
</feature>
<evidence type="ECO:0000256" key="5">
    <source>
        <dbReference type="ARBA" id="ARBA00023136"/>
    </source>
</evidence>
<evidence type="ECO:0000256" key="1">
    <source>
        <dbReference type="ARBA" id="ARBA00004141"/>
    </source>
</evidence>
<comment type="subcellular location">
    <subcellularLocation>
        <location evidence="1">Membrane</location>
        <topology evidence="1">Multi-pass membrane protein</topology>
    </subcellularLocation>
</comment>
<dbReference type="InterPro" id="IPR005496">
    <property type="entry name" value="Integral_membrane_TerC"/>
</dbReference>
<dbReference type="Pfam" id="PF03741">
    <property type="entry name" value="TerC"/>
    <property type="match status" value="1"/>
</dbReference>
<dbReference type="PANTHER" id="PTHR30238">
    <property type="entry name" value="MEMBRANE BOUND PREDICTED REDOX MODULATOR"/>
    <property type="match status" value="1"/>
</dbReference>